<accession>A0A2T3AJQ2</accession>
<evidence type="ECO:0000313" key="2">
    <source>
        <dbReference type="EMBL" id="PSS00810.1"/>
    </source>
</evidence>
<evidence type="ECO:0000313" key="3">
    <source>
        <dbReference type="Proteomes" id="UP000241462"/>
    </source>
</evidence>
<protein>
    <submittedName>
        <fullName evidence="2">Uncharacterized protein</fullName>
    </submittedName>
</protein>
<dbReference type="EMBL" id="KZ678381">
    <property type="protein sequence ID" value="PSS00810.1"/>
    <property type="molecule type" value="Genomic_DNA"/>
</dbReference>
<feature type="region of interest" description="Disordered" evidence="1">
    <location>
        <begin position="209"/>
        <end position="249"/>
    </location>
</feature>
<feature type="compositionally biased region" description="Polar residues" evidence="1">
    <location>
        <begin position="233"/>
        <end position="246"/>
    </location>
</feature>
<reference evidence="2 3" key="1">
    <citation type="journal article" date="2018" name="Mycol. Prog.">
        <title>Coniella lustricola, a new species from submerged detritus.</title>
        <authorList>
            <person name="Raudabaugh D.B."/>
            <person name="Iturriaga T."/>
            <person name="Carver A."/>
            <person name="Mondo S."/>
            <person name="Pangilinan J."/>
            <person name="Lipzen A."/>
            <person name="He G."/>
            <person name="Amirebrahimi M."/>
            <person name="Grigoriev I.V."/>
            <person name="Miller A.N."/>
        </authorList>
    </citation>
    <scope>NUCLEOTIDE SEQUENCE [LARGE SCALE GENOMIC DNA]</scope>
    <source>
        <strain evidence="2 3">B22-T-1</strain>
    </source>
</reference>
<organism evidence="2 3">
    <name type="scientific">Coniella lustricola</name>
    <dbReference type="NCBI Taxonomy" id="2025994"/>
    <lineage>
        <taxon>Eukaryota</taxon>
        <taxon>Fungi</taxon>
        <taxon>Dikarya</taxon>
        <taxon>Ascomycota</taxon>
        <taxon>Pezizomycotina</taxon>
        <taxon>Sordariomycetes</taxon>
        <taxon>Sordariomycetidae</taxon>
        <taxon>Diaporthales</taxon>
        <taxon>Schizoparmaceae</taxon>
        <taxon>Coniella</taxon>
    </lineage>
</organism>
<sequence length="413" mass="45313">MSSPLEDGAKIEAVCGAPAHLAQVIQAPAAISWTEANSSPGLLCHDSTAHDHVTLDIYLDETLCTALLRVAVNVAYKGKRNKSNIFLFVCPEQIQNLTAVDCAFTTHLGTSTHTLEIVLSSPPSLVSPIAEWTPKNQDAQSVLSALYSLAAQTRFYIAFPSKTVSQDILASFCQQASTPGALRTMTAASNLAKLYGGQGGRVVEVNNHLDNSKSRSSQTGKETVADNEITRESPPSYNDLDSSSSLAPPIKRRRLDLGAEEAIQAKMSLEDICKQGFVEIGRRFDRVEKGLFDLTSRLDRMEQLVKQSCAAGGRARAQRNAEATSLEERMKTFEGRVTDVETRLEKGFKDVSDEIENTLYDVRHEFNDTISVRVEEEMGAAQTELEDFVKDEVRSVARDVEEVVKEQLRGALE</sequence>
<dbReference type="Proteomes" id="UP000241462">
    <property type="component" value="Unassembled WGS sequence"/>
</dbReference>
<keyword evidence="3" id="KW-1185">Reference proteome</keyword>
<dbReference type="STRING" id="2025994.A0A2T3AJQ2"/>
<gene>
    <name evidence="2" type="ORF">BD289DRAFT_8131</name>
</gene>
<proteinExistence type="predicted"/>
<name>A0A2T3AJQ2_9PEZI</name>
<evidence type="ECO:0000256" key="1">
    <source>
        <dbReference type="SAM" id="MobiDB-lite"/>
    </source>
</evidence>
<dbReference type="InParanoid" id="A0A2T3AJQ2"/>
<dbReference type="AlphaFoldDB" id="A0A2T3AJQ2"/>
<dbReference type="OrthoDB" id="47007at2759"/>